<dbReference type="GO" id="GO:0005509">
    <property type="term" value="F:calcium ion binding"/>
    <property type="evidence" value="ECO:0007669"/>
    <property type="project" value="InterPro"/>
</dbReference>
<sequence>MDSDHDNSFNEDYNPHKTYQSKGHSPKGRSPRSDAAARVSLLSTSLDHHGLFPHHILPIHDSPRTLPNPDKSFIHEATEKSDFDALKEGLSFALGSGEHGAMWFPVNHDEKPTTHEKLHHSSKPTQDLSSVGHEYTDNIPLEDMGSRHSQFGGSNSDASLHLSPFADPSSKPATPSQEIPEINFDHLEAGSSKKEETSPAKFSDAITRFSERIAGTGATKPVEDSPSKKTHLTVKSRNASTAPSPISGTFLFFRDHTDEESHRKGGSTYSQSNKSVPNVTIVDENNSKIDLEFNGPSDGLGLFVSDTQPSQAESSPIIHSLHHNTSHPHFAEKTTSANMYLFGKSLKIFSPDNPIRQWCHTIISRHSTNISLLVLLFFQVILLSYRQWNPPALDGYFYKGYNWADYILMGINFIYTVEVVVKIIAYGFIDDYSMFEELGLPYPESDIKASYFKMDYLTIVLKGFGLHKILARNRRSKTGAPPLELRQSSLDDDHEDSYDVKEINLDDDSPRQHSHLRQKYRDLSLHHVDSDFDQSNLADEATPTPNIKKTNTFFIPQDKGDLSNLHLKRAYIRNSWHKIDFFSMITFWISLVLSIDHYDAKHHIMLFRTLSCLRILRLCNLTTGTSTILKSVRMAIPQLIDVSIFISFFWLFFGIIGVQSFKSSLTRHCVWQNPNDANDTYVSEQFCGSYIGLDGHAKPYIQRDGLDSLSIKGFRCPMYSRCVSGENPFGGTVSFDNILQSMELVFVVMSANTFTDIMYQTMDTDNLAACLFFICSIFILTVWLINVLIAVVVTSFDVTRENAQEEQKNKKRALGSLGFLQPKGVSDHVERMNLWKKQNLLLRYYYRFEFVFSILIGVDLFVQCFRKDVMSDARRHALYRIEAAFTLVFLAEIVLRFVLHFPNWRLFFFSKRNNFDLFLAIITSVIIFDPVKSKLGRAYYWLTVFQIMRFYRVVLATSITSSLWLKIIKNIRAIFDLALFYFILVFLMSIMMARYFEGVIPLDEFDDVDFPMHTLPNSFIALYVITSTENWTDVLYPLQQYATTTSSRSFGAVFLITWFAVSNTVILNIFIAVIAKTLEVSEEGKRKKQLLQFIDNMTDRLQNMDGRTGALSKFKSKLFKSKGVKDQLEKAVVNLLLSGTAVNDFLDEDIGDLEEDDKVKNLPSSSWKRWLHVNYWRTSNFFKNPFYSTKTRDTSVLNNFDPARFAKNIISERNVLISKQNQFLEENPYFNKVFYLMEPRHKLRRLCQRLVKSSYGERIDGVEPYKPVSESIVVIMFIATIALVVSTCYITPLFRRTIVKDGPFDWTFYLEISFVILFTLEFLIKITADGFIFTPNAYVRSSWNSIDMIVLVALWIELIAYVRNDGTLSKAVRGLKAFRALRLLTISETAKANFHNSMISGFWKIISAAIISLCLLFPFSIWGLNIFNGTLGHCLDGESSMSMCFNEYENNVFNWDVMSPNAYVQPELEFNSFAKSFLSLFQIISLEGWTDLLLDLIASTGGETPPELNSHPFNGFFVVLFNFVSTIFILTLFVSVIISNYSKTTGRAYMTHDQIAWYEVKKILIQVKPSKRKDFTQLTFVRRFCYMMTVEKNRYWSIIMNFTLFMHVLSLLLECFPTYNGLYAFRMIVYMVAATVFLINALMLLTGQGLVTFLRYKWNCFSLFISVGAFITTIIGFFINQDSVFININRLFLVSILAFIIPRSNRLSQLLRFASASLPSLLSLSFTWLVVFLVFAIAMNQIFGLTKIGPNGTGNLNLRSVPKALIVLFRCSFGEGWNYIMDDYALESPYCTVNNSIDNSDCGNKAFAYILFIAWNIVSMYIFVNMFISLILDSFNYIRSRSSYSSLIQREEIRKFKRTWQKFDSQGSGYIKPIELPKLLHALEGALSFHFYKGALEIPVLCKEWIKRNDPYNPYDIQVNYDSLKRTLDKMDIPKIRERRRAYERFMEEALLNMELNNDPGISFTRILLQLPLYTSFEAGQCLNLIDFLERRLLVQKVEKRLHTKRVYETIAAYACRWKYKQNQHKGIRTTDIAFDKELKRHSYLANENLDVNAPSIFVTDTNEETNSMRKLKSNEDDHEVRPNDFYDNEDENTPLSKSYNVDPESSTSGVYVPKSPLSIYKARNRVGSGNHLEVTKEKQPKLFIEIPNKLSRSSDSSPILTSSTFNDEDINLSPFLEQDELATHEEENKVSLIDIATVGETLENSSWGEAFREVQDDSNSWKNKDK</sequence>
<dbReference type="PANTHER" id="PTHR45628">
    <property type="entry name" value="VOLTAGE-DEPENDENT CALCIUM CHANNEL TYPE A SUBUNIT ALPHA-1"/>
    <property type="match status" value="1"/>
</dbReference>
<evidence type="ECO:0000256" key="13">
    <source>
        <dbReference type="ARBA" id="ARBA00023180"/>
    </source>
</evidence>
<feature type="region of interest" description="Disordered" evidence="17">
    <location>
        <begin position="216"/>
        <end position="241"/>
    </location>
</feature>
<organism evidence="20 21">
    <name type="scientific">Suhomyces tanzawaensis NRRL Y-17324</name>
    <dbReference type="NCBI Taxonomy" id="984487"/>
    <lineage>
        <taxon>Eukaryota</taxon>
        <taxon>Fungi</taxon>
        <taxon>Dikarya</taxon>
        <taxon>Ascomycota</taxon>
        <taxon>Saccharomycotina</taxon>
        <taxon>Pichiomycetes</taxon>
        <taxon>Debaryomycetaceae</taxon>
        <taxon>Suhomyces</taxon>
    </lineage>
</organism>
<feature type="domain" description="EF-hand" evidence="19">
    <location>
        <begin position="1851"/>
        <end position="1886"/>
    </location>
</feature>
<dbReference type="GO" id="GO:0008331">
    <property type="term" value="F:high voltage-gated calcium channel activity"/>
    <property type="evidence" value="ECO:0007669"/>
    <property type="project" value="TreeGrafter"/>
</dbReference>
<feature type="transmembrane region" description="Helical" evidence="18">
    <location>
        <begin position="1721"/>
        <end position="1743"/>
    </location>
</feature>
<dbReference type="RefSeq" id="XP_020062750.1">
    <property type="nucleotide sequence ID" value="XM_020211232.1"/>
</dbReference>
<dbReference type="InterPro" id="IPR050599">
    <property type="entry name" value="VDCC_alpha-1_subunit"/>
</dbReference>
<keyword evidence="21" id="KW-1185">Reference proteome</keyword>
<evidence type="ECO:0000256" key="5">
    <source>
        <dbReference type="ARBA" id="ARBA00022568"/>
    </source>
</evidence>
<evidence type="ECO:0000256" key="8">
    <source>
        <dbReference type="ARBA" id="ARBA00022837"/>
    </source>
</evidence>
<feature type="region of interest" description="Disordered" evidence="17">
    <location>
        <begin position="1"/>
        <end position="38"/>
    </location>
</feature>
<feature type="compositionally biased region" description="Polar residues" evidence="17">
    <location>
        <begin position="147"/>
        <end position="158"/>
    </location>
</feature>
<feature type="transmembrane region" description="Helical" evidence="18">
    <location>
        <begin position="406"/>
        <end position="429"/>
    </location>
</feature>
<feature type="transmembrane region" description="Helical" evidence="18">
    <location>
        <begin position="366"/>
        <end position="385"/>
    </location>
</feature>
<feature type="compositionally biased region" description="Basic and acidic residues" evidence="17">
    <location>
        <begin position="2073"/>
        <end position="2085"/>
    </location>
</feature>
<evidence type="ECO:0000256" key="3">
    <source>
        <dbReference type="ARBA" id="ARBA00022475"/>
    </source>
</evidence>
<keyword evidence="9" id="KW-0851">Voltage-gated channel</keyword>
<evidence type="ECO:0000313" key="20">
    <source>
        <dbReference type="EMBL" id="ODV77628.1"/>
    </source>
</evidence>
<dbReference type="Proteomes" id="UP000094285">
    <property type="component" value="Unassembled WGS sequence"/>
</dbReference>
<feature type="region of interest" description="Disordered" evidence="17">
    <location>
        <begin position="109"/>
        <end position="177"/>
    </location>
</feature>
<keyword evidence="3" id="KW-1003">Cell membrane</keyword>
<evidence type="ECO:0000256" key="15">
    <source>
        <dbReference type="ARBA" id="ARBA00061395"/>
    </source>
</evidence>
<dbReference type="GeneID" id="30985368"/>
<feature type="transmembrane region" description="Helical" evidence="18">
    <location>
        <begin position="1050"/>
        <end position="1075"/>
    </location>
</feature>
<comment type="similarity">
    <text evidence="15">Belongs to the calcium channel alpha-1 subunit (TC 1.A.1.11) family.</text>
</comment>
<feature type="transmembrane region" description="Helical" evidence="18">
    <location>
        <begin position="1625"/>
        <end position="1646"/>
    </location>
</feature>
<keyword evidence="10 18" id="KW-1133">Transmembrane helix</keyword>
<keyword evidence="11" id="KW-0406">Ion transport</keyword>
<evidence type="ECO:0000256" key="17">
    <source>
        <dbReference type="SAM" id="MobiDB-lite"/>
    </source>
</evidence>
<feature type="transmembrane region" description="Helical" evidence="18">
    <location>
        <begin position="938"/>
        <end position="965"/>
    </location>
</feature>
<dbReference type="Gene3D" id="1.20.120.350">
    <property type="entry name" value="Voltage-gated potassium channels. Chain C"/>
    <property type="match status" value="3"/>
</dbReference>
<keyword evidence="5" id="KW-0109">Calcium transport</keyword>
<dbReference type="Gene3D" id="1.10.287.70">
    <property type="match status" value="4"/>
</dbReference>
<feature type="region of interest" description="Disordered" evidence="17">
    <location>
        <begin position="2068"/>
        <end position="2111"/>
    </location>
</feature>
<evidence type="ECO:0000256" key="12">
    <source>
        <dbReference type="ARBA" id="ARBA00023136"/>
    </source>
</evidence>
<dbReference type="PANTHER" id="PTHR45628:SF7">
    <property type="entry name" value="VOLTAGE-DEPENDENT CALCIUM CHANNEL TYPE A SUBUNIT ALPHA-1"/>
    <property type="match status" value="1"/>
</dbReference>
<dbReference type="FunFam" id="1.10.287.70:FF:000093">
    <property type="entry name" value="Calcium channel subunit Cch1"/>
    <property type="match status" value="1"/>
</dbReference>
<feature type="transmembrane region" description="Helical" evidence="18">
    <location>
        <begin position="844"/>
        <end position="865"/>
    </location>
</feature>
<evidence type="ECO:0000313" key="21">
    <source>
        <dbReference type="Proteomes" id="UP000094285"/>
    </source>
</evidence>
<evidence type="ECO:0000256" key="9">
    <source>
        <dbReference type="ARBA" id="ARBA00022882"/>
    </source>
</evidence>
<feature type="transmembrane region" description="Helical" evidence="18">
    <location>
        <begin position="1806"/>
        <end position="1832"/>
    </location>
</feature>
<feature type="transmembrane region" description="Helical" evidence="18">
    <location>
        <begin position="1515"/>
        <end position="1538"/>
    </location>
</feature>
<dbReference type="Pfam" id="PF00520">
    <property type="entry name" value="Ion_trans"/>
    <property type="match status" value="4"/>
</dbReference>
<proteinExistence type="inferred from homology"/>
<keyword evidence="12 18" id="KW-0472">Membrane</keyword>
<evidence type="ECO:0000256" key="18">
    <source>
        <dbReference type="SAM" id="Phobius"/>
    </source>
</evidence>
<dbReference type="InterPro" id="IPR027359">
    <property type="entry name" value="Volt_channel_dom_sf"/>
</dbReference>
<evidence type="ECO:0000256" key="1">
    <source>
        <dbReference type="ARBA" id="ARBA00004651"/>
    </source>
</evidence>
<dbReference type="PROSITE" id="PS50222">
    <property type="entry name" value="EF_HAND_2"/>
    <property type="match status" value="1"/>
</dbReference>
<keyword evidence="7 18" id="KW-0812">Transmembrane</keyword>
<reference evidence="21" key="1">
    <citation type="submission" date="2016-05" db="EMBL/GenBank/DDBJ databases">
        <title>Comparative genomics of biotechnologically important yeasts.</title>
        <authorList>
            <consortium name="DOE Joint Genome Institute"/>
            <person name="Riley R."/>
            <person name="Haridas S."/>
            <person name="Wolfe K.H."/>
            <person name="Lopes M.R."/>
            <person name="Hittinger C.T."/>
            <person name="Goker M."/>
            <person name="Salamov A."/>
            <person name="Wisecaver J."/>
            <person name="Long T.M."/>
            <person name="Aerts A.L."/>
            <person name="Barry K."/>
            <person name="Choi C."/>
            <person name="Clum A."/>
            <person name="Coughlan A.Y."/>
            <person name="Deshpande S."/>
            <person name="Douglass A.P."/>
            <person name="Hanson S.J."/>
            <person name="Klenk H.-P."/>
            <person name="Labutti K."/>
            <person name="Lapidus A."/>
            <person name="Lindquist E."/>
            <person name="Lipzen A."/>
            <person name="Meier-Kolthoff J.P."/>
            <person name="Ohm R.A."/>
            <person name="Otillar R.P."/>
            <person name="Pangilinan J."/>
            <person name="Peng Y."/>
            <person name="Rokas A."/>
            <person name="Rosa C.A."/>
            <person name="Scheuner C."/>
            <person name="Sibirny A.A."/>
            <person name="Slot J.C."/>
            <person name="Stielow J.B."/>
            <person name="Sun H."/>
            <person name="Kurtzman C.P."/>
            <person name="Blackwell M."/>
            <person name="Grigoriev I.V."/>
            <person name="Jeffries T.W."/>
        </authorList>
    </citation>
    <scope>NUCLEOTIDE SEQUENCE [LARGE SCALE GENOMIC DNA]</scope>
    <source>
        <strain evidence="21">NRRL Y-17324</strain>
    </source>
</reference>
<feature type="transmembrane region" description="Helical" evidence="18">
    <location>
        <begin position="977"/>
        <end position="996"/>
    </location>
</feature>
<evidence type="ECO:0000256" key="10">
    <source>
        <dbReference type="ARBA" id="ARBA00022989"/>
    </source>
</evidence>
<evidence type="ECO:0000256" key="4">
    <source>
        <dbReference type="ARBA" id="ARBA00022553"/>
    </source>
</evidence>
<evidence type="ECO:0000256" key="7">
    <source>
        <dbReference type="ARBA" id="ARBA00022692"/>
    </source>
</evidence>
<feature type="transmembrane region" description="Helical" evidence="18">
    <location>
        <begin position="1684"/>
        <end position="1701"/>
    </location>
</feature>
<dbReference type="InterPro" id="IPR002048">
    <property type="entry name" value="EF_hand_dom"/>
</dbReference>
<feature type="transmembrane region" description="Helical" evidence="18">
    <location>
        <begin position="1401"/>
        <end position="1422"/>
    </location>
</feature>
<dbReference type="EMBL" id="KV453915">
    <property type="protein sequence ID" value="ODV77628.1"/>
    <property type="molecule type" value="Genomic_DNA"/>
</dbReference>
<feature type="transmembrane region" description="Helical" evidence="18">
    <location>
        <begin position="1595"/>
        <end position="1613"/>
    </location>
</feature>
<keyword evidence="6" id="KW-0107">Calcium channel</keyword>
<dbReference type="FunFam" id="1.10.287.70:FF:000118">
    <property type="entry name" value="Calcium channel subunit Cch1"/>
    <property type="match status" value="1"/>
</dbReference>
<evidence type="ECO:0000256" key="14">
    <source>
        <dbReference type="ARBA" id="ARBA00023303"/>
    </source>
</evidence>
<comment type="subcellular location">
    <subcellularLocation>
        <location evidence="1">Cell membrane</location>
        <topology evidence="1">Multi-pass membrane protein</topology>
    </subcellularLocation>
</comment>
<feature type="transmembrane region" description="Helical" evidence="18">
    <location>
        <begin position="1344"/>
        <end position="1362"/>
    </location>
</feature>
<dbReference type="SUPFAM" id="SSF81324">
    <property type="entry name" value="Voltage-gated potassium channels"/>
    <property type="match status" value="4"/>
</dbReference>
<keyword evidence="2" id="KW-0813">Transport</keyword>
<gene>
    <name evidence="20" type="ORF">CANTADRAFT_8070</name>
</gene>
<evidence type="ECO:0000256" key="16">
    <source>
        <dbReference type="ARBA" id="ARBA00067459"/>
    </source>
</evidence>
<keyword evidence="13" id="KW-0325">Glycoprotein</keyword>
<protein>
    <recommendedName>
        <fullName evidence="16">Calcium-channel protein CCH1</fullName>
    </recommendedName>
</protein>
<dbReference type="GO" id="GO:0005891">
    <property type="term" value="C:voltage-gated calcium channel complex"/>
    <property type="evidence" value="ECO:0007669"/>
    <property type="project" value="TreeGrafter"/>
</dbReference>
<evidence type="ECO:0000256" key="2">
    <source>
        <dbReference type="ARBA" id="ARBA00022448"/>
    </source>
</evidence>
<dbReference type="InterPro" id="IPR005821">
    <property type="entry name" value="Ion_trans_dom"/>
</dbReference>
<feature type="transmembrane region" description="Helical" evidence="18">
    <location>
        <begin position="767"/>
        <end position="793"/>
    </location>
</feature>
<dbReference type="GO" id="GO:0098703">
    <property type="term" value="P:calcium ion import across plasma membrane"/>
    <property type="evidence" value="ECO:0007669"/>
    <property type="project" value="TreeGrafter"/>
</dbReference>
<keyword evidence="8" id="KW-0106">Calcium</keyword>
<feature type="transmembrane region" description="Helical" evidence="18">
    <location>
        <begin position="1272"/>
        <end position="1294"/>
    </location>
</feature>
<dbReference type="STRING" id="984487.A0A1E4SDS8"/>
<dbReference type="Gene3D" id="1.10.238.10">
    <property type="entry name" value="EF-hand"/>
    <property type="match status" value="1"/>
</dbReference>
<feature type="transmembrane region" description="Helical" evidence="18">
    <location>
        <begin position="1306"/>
        <end position="1324"/>
    </location>
</feature>
<keyword evidence="14" id="KW-0407">Ion channel</keyword>
<feature type="compositionally biased region" description="Polar residues" evidence="17">
    <location>
        <begin position="2094"/>
        <end position="2110"/>
    </location>
</feature>
<dbReference type="OrthoDB" id="416585at2759"/>
<evidence type="ECO:0000256" key="11">
    <source>
        <dbReference type="ARBA" id="ARBA00023065"/>
    </source>
</evidence>
<feature type="transmembrane region" description="Helical" evidence="18">
    <location>
        <begin position="1658"/>
        <end position="1678"/>
    </location>
</feature>
<name>A0A1E4SDS8_9ASCO</name>
<feature type="transmembrane region" description="Helical" evidence="18">
    <location>
        <begin position="639"/>
        <end position="658"/>
    </location>
</feature>
<feature type="transmembrane region" description="Helical" evidence="18">
    <location>
        <begin position="877"/>
        <end position="899"/>
    </location>
</feature>
<accession>A0A1E4SDS8</accession>
<feature type="transmembrane region" description="Helical" evidence="18">
    <location>
        <begin position="1016"/>
        <end position="1038"/>
    </location>
</feature>
<evidence type="ECO:0000256" key="6">
    <source>
        <dbReference type="ARBA" id="ARBA00022673"/>
    </source>
</evidence>
<keyword evidence="4" id="KW-0597">Phosphoprotein</keyword>
<evidence type="ECO:0000259" key="19">
    <source>
        <dbReference type="PROSITE" id="PS50222"/>
    </source>
</evidence>